<comment type="caution">
    <text evidence="2">The sequence shown here is derived from an EMBL/GenBank/DDBJ whole genome shotgun (WGS) entry which is preliminary data.</text>
</comment>
<reference evidence="2 3" key="1">
    <citation type="submission" date="2019-05" db="EMBL/GenBank/DDBJ databases">
        <title>Another draft genome of Portunus trituberculatus and its Hox gene families provides insights of decapod evolution.</title>
        <authorList>
            <person name="Jeong J.-H."/>
            <person name="Song I."/>
            <person name="Kim S."/>
            <person name="Choi T."/>
            <person name="Kim D."/>
            <person name="Ryu S."/>
            <person name="Kim W."/>
        </authorList>
    </citation>
    <scope>NUCLEOTIDE SEQUENCE [LARGE SCALE GENOMIC DNA]</scope>
    <source>
        <tissue evidence="2">Muscle</tissue>
    </source>
</reference>
<dbReference type="Proteomes" id="UP000324222">
    <property type="component" value="Unassembled WGS sequence"/>
</dbReference>
<organism evidence="2 3">
    <name type="scientific">Portunus trituberculatus</name>
    <name type="common">Swimming crab</name>
    <name type="synonym">Neptunus trituberculatus</name>
    <dbReference type="NCBI Taxonomy" id="210409"/>
    <lineage>
        <taxon>Eukaryota</taxon>
        <taxon>Metazoa</taxon>
        <taxon>Ecdysozoa</taxon>
        <taxon>Arthropoda</taxon>
        <taxon>Crustacea</taxon>
        <taxon>Multicrustacea</taxon>
        <taxon>Malacostraca</taxon>
        <taxon>Eumalacostraca</taxon>
        <taxon>Eucarida</taxon>
        <taxon>Decapoda</taxon>
        <taxon>Pleocyemata</taxon>
        <taxon>Brachyura</taxon>
        <taxon>Eubrachyura</taxon>
        <taxon>Portunoidea</taxon>
        <taxon>Portunidae</taxon>
        <taxon>Portuninae</taxon>
        <taxon>Portunus</taxon>
    </lineage>
</organism>
<accession>A0A5B7I4G1</accession>
<dbReference type="AlphaFoldDB" id="A0A5B7I4G1"/>
<feature type="compositionally biased region" description="Low complexity" evidence="1">
    <location>
        <begin position="69"/>
        <end position="83"/>
    </location>
</feature>
<name>A0A5B7I4G1_PORTR</name>
<proteinExistence type="predicted"/>
<feature type="region of interest" description="Disordered" evidence="1">
    <location>
        <begin position="69"/>
        <end position="88"/>
    </location>
</feature>
<feature type="region of interest" description="Disordered" evidence="1">
    <location>
        <begin position="1"/>
        <end position="60"/>
    </location>
</feature>
<evidence type="ECO:0000256" key="1">
    <source>
        <dbReference type="SAM" id="MobiDB-lite"/>
    </source>
</evidence>
<protein>
    <submittedName>
        <fullName evidence="2">Uncharacterized protein</fullName>
    </submittedName>
</protein>
<gene>
    <name evidence="2" type="ORF">E2C01_071641</name>
</gene>
<dbReference type="EMBL" id="VSRR010045259">
    <property type="protein sequence ID" value="MPC77193.1"/>
    <property type="molecule type" value="Genomic_DNA"/>
</dbReference>
<keyword evidence="3" id="KW-1185">Reference proteome</keyword>
<sequence>MSDGSQGQAPTRRWQRWCKDVAFAPHTPYTTGDKDKREEEEEEEEEEEAPRAYLKTSRYDDNSLATVQLTHSPSSLTRPLPSTDIEGRSSGHALHTFLLSRPSLCNLEGGDGEAGTGRRATGEETFGSGQTDEMLTLLQEAANSRSVFIESEFAVQSHEEFTDAGCLKYNCKRGG</sequence>
<evidence type="ECO:0000313" key="2">
    <source>
        <dbReference type="EMBL" id="MPC77193.1"/>
    </source>
</evidence>
<evidence type="ECO:0000313" key="3">
    <source>
        <dbReference type="Proteomes" id="UP000324222"/>
    </source>
</evidence>
<feature type="compositionally biased region" description="Acidic residues" evidence="1">
    <location>
        <begin position="38"/>
        <end position="48"/>
    </location>
</feature>